<feature type="region of interest" description="Disordered" evidence="1">
    <location>
        <begin position="1148"/>
        <end position="1179"/>
    </location>
</feature>
<dbReference type="GO" id="GO:0006281">
    <property type="term" value="P:DNA repair"/>
    <property type="evidence" value="ECO:0007669"/>
    <property type="project" value="TreeGrafter"/>
</dbReference>
<comment type="caution">
    <text evidence="3">The sequence shown here is derived from an EMBL/GenBank/DDBJ whole genome shotgun (WGS) entry which is preliminary data.</text>
</comment>
<dbReference type="PANTHER" id="PTHR46622:SF1">
    <property type="entry name" value="DNA-DEPENDENT METALLOPROTEASE WSS1"/>
    <property type="match status" value="1"/>
</dbReference>
<feature type="compositionally biased region" description="Basic and acidic residues" evidence="1">
    <location>
        <begin position="380"/>
        <end position="389"/>
    </location>
</feature>
<dbReference type="Gene3D" id="3.40.50.150">
    <property type="entry name" value="Vaccinia Virus protein VP39"/>
    <property type="match status" value="1"/>
</dbReference>
<dbReference type="Pfam" id="PF08325">
    <property type="entry name" value="WLM"/>
    <property type="match status" value="1"/>
</dbReference>
<reference evidence="3 4" key="1">
    <citation type="submission" date="2019-01" db="EMBL/GenBank/DDBJ databases">
        <title>Genome sequencing of the rare red list fungi Fomitopsis rosea.</title>
        <authorList>
            <person name="Buettner E."/>
            <person name="Kellner H."/>
        </authorList>
    </citation>
    <scope>NUCLEOTIDE SEQUENCE [LARGE SCALE GENOMIC DNA]</scope>
    <source>
        <strain evidence="3 4">DSM 105464</strain>
    </source>
</reference>
<proteinExistence type="predicted"/>
<gene>
    <name evidence="3" type="ORF">EVJ58_g7128</name>
</gene>
<dbReference type="Proteomes" id="UP000298390">
    <property type="component" value="Unassembled WGS sequence"/>
</dbReference>
<feature type="domain" description="WLM" evidence="2">
    <location>
        <begin position="666"/>
        <end position="804"/>
    </location>
</feature>
<evidence type="ECO:0000256" key="1">
    <source>
        <dbReference type="SAM" id="MobiDB-lite"/>
    </source>
</evidence>
<dbReference type="InterPro" id="IPR029063">
    <property type="entry name" value="SAM-dependent_MTases_sf"/>
</dbReference>
<sequence length="1179" mass="132643">MPLNMDFKRTASTPDIYNRPLPALPPWASPPRPRSERSHAISLLTRSTSVNSEDTLWTATSSSSSGSTWLKRRPWGRNNSFTFGRKNKRHSRQSSLTDETATVVSFGEVESLFDGSSAENGSGETSSVMSEQDCRNFQDLNRTVERYGMPHHPFSAEDAPYIQSYSPTALDSDYHTFELLRRLNTNSNSPTFHEYGRRPPTNVLDLGCGEGHWVLFAARAWKSAGTHVTGLDLIDLYNNDHGRVSRDREAEAPPRNVTFVRSNFLKYRLPFHNNSFDLVRMANLALVVPYWTWDFVLSEVTRVLCPGGRLELVDDQLFFPRIPSIEELRGYQIPSPIDPDLSPNLWQDLMNARHDAQAVKKIWETQPSSAPNTTNRPHSPGKDHKRSQSEADYEASARVAGQLEDTFMCMLVRKYQYGTRTYEYIILALEHYFSQAKMAHEFRLGVPSREFVERSEARESAKRPTRRPRYSEGDIPIPTSSPRIRSFDSTATSKALRVLVGDAESSRPPKPPQPYQPPGLILLPTSLNKLLPFSPAELEMHACKNMHTLLSCKNALTKHLKEQTDKDGEPLFSEDEVNDYLFDYDQFRRKRFNWPMDYPGLRMDEDPVESSPRTPLLRLGSTSSSFQGRDRSSSNPLSPRKLKTKTERAIEVRVVRVYHAIKAADDINAGQKILLRLRPAHAPDTFYDEEDIVHTMLHELTHNVHGPHDEKFYKFLAGLEEEYYALKRSGYAGEGFFSKGQRLGTNVSHDLPPHLARQRALEAAEKRRQISAILGGGGRLGGVRGTTNKSPRQLAAEAAERRARDEKACASGAVAQKEAEKAAKESIEDRVIDLTASDSDPDSDVEIVDGPIAGPSKVVASTTKAANAARTPSEEEDDDESTFMNARKKGDATDPSFPKWLASTGKFYRDPVRPRNWLGGKPFPLNPSFKPPTPVSDRLRTQIYDEYMLNPEVYNVRALSERHGISIQRVDAILRLKGLEESWKKLSDPPHNTFMANVELMYYQENKPLQTGFQVGMEEILGVTDNIKTVRGAAQGSQELGSDATQADAANPVGKARARDRYQRLFWEPVVEGQEPVVLRELERARMQARSRARAVADAKDAQVQVPHPKEEVHAVVERPGRPAIKFIDVGGAYVDVDERLERLKAAKHRSELKAKRRARAHGTQDDAKPTPEAAVAAH</sequence>
<feature type="compositionally biased region" description="Polar residues" evidence="1">
    <location>
        <begin position="365"/>
        <end position="377"/>
    </location>
</feature>
<dbReference type="Pfam" id="PF13649">
    <property type="entry name" value="Methyltransf_25"/>
    <property type="match status" value="1"/>
</dbReference>
<accession>A0A4Y9Y638</accession>
<feature type="compositionally biased region" description="Gly residues" evidence="1">
    <location>
        <begin position="775"/>
        <end position="784"/>
    </location>
</feature>
<evidence type="ECO:0000313" key="4">
    <source>
        <dbReference type="Proteomes" id="UP000298390"/>
    </source>
</evidence>
<feature type="region of interest" description="Disordered" evidence="1">
    <location>
        <begin position="113"/>
        <end position="132"/>
    </location>
</feature>
<dbReference type="PROSITE" id="PS51397">
    <property type="entry name" value="WLM"/>
    <property type="match status" value="1"/>
</dbReference>
<dbReference type="AlphaFoldDB" id="A0A4Y9Y638"/>
<feature type="region of interest" description="Disordered" evidence="1">
    <location>
        <begin position="603"/>
        <end position="643"/>
    </location>
</feature>
<feature type="region of interest" description="Disordered" evidence="1">
    <location>
        <begin position="80"/>
        <end position="99"/>
    </location>
</feature>
<evidence type="ECO:0000259" key="2">
    <source>
        <dbReference type="PROSITE" id="PS51397"/>
    </source>
</evidence>
<dbReference type="SUPFAM" id="SSF53335">
    <property type="entry name" value="S-adenosyl-L-methionine-dependent methyltransferases"/>
    <property type="match status" value="1"/>
</dbReference>
<feature type="compositionally biased region" description="Basic and acidic residues" evidence="1">
    <location>
        <begin position="450"/>
        <end position="462"/>
    </location>
</feature>
<feature type="region of interest" description="Disordered" evidence="1">
    <location>
        <begin position="775"/>
        <end position="801"/>
    </location>
</feature>
<feature type="compositionally biased region" description="Polar residues" evidence="1">
    <location>
        <begin position="117"/>
        <end position="130"/>
    </location>
</feature>
<feature type="region of interest" description="Disordered" evidence="1">
    <location>
        <begin position="450"/>
        <end position="486"/>
    </location>
</feature>
<dbReference type="PANTHER" id="PTHR46622">
    <property type="entry name" value="DNA-DEPENDENT METALLOPROTEASE WSS1"/>
    <property type="match status" value="1"/>
</dbReference>
<dbReference type="InterPro" id="IPR041698">
    <property type="entry name" value="Methyltransf_25"/>
</dbReference>
<dbReference type="STRING" id="34475.A0A4Y9Y638"/>
<organism evidence="3 4">
    <name type="scientific">Rhodofomes roseus</name>
    <dbReference type="NCBI Taxonomy" id="34475"/>
    <lineage>
        <taxon>Eukaryota</taxon>
        <taxon>Fungi</taxon>
        <taxon>Dikarya</taxon>
        <taxon>Basidiomycota</taxon>
        <taxon>Agaricomycotina</taxon>
        <taxon>Agaricomycetes</taxon>
        <taxon>Polyporales</taxon>
        <taxon>Rhodofomes</taxon>
    </lineage>
</organism>
<dbReference type="InterPro" id="IPR053000">
    <property type="entry name" value="WSS1-like_metalloprotease"/>
</dbReference>
<dbReference type="CDD" id="cd02440">
    <property type="entry name" value="AdoMet_MTases"/>
    <property type="match status" value="1"/>
</dbReference>
<dbReference type="Pfam" id="PF12298">
    <property type="entry name" value="Bot1p"/>
    <property type="match status" value="1"/>
</dbReference>
<protein>
    <recommendedName>
        <fullName evidence="2">WLM domain-containing protein</fullName>
    </recommendedName>
</protein>
<dbReference type="EMBL" id="SEKV01000441">
    <property type="protein sequence ID" value="TFY57263.1"/>
    <property type="molecule type" value="Genomic_DNA"/>
</dbReference>
<feature type="region of interest" description="Disordered" evidence="1">
    <location>
        <begin position="363"/>
        <end position="396"/>
    </location>
</feature>
<evidence type="ECO:0000313" key="3">
    <source>
        <dbReference type="EMBL" id="TFY57263.1"/>
    </source>
</evidence>
<name>A0A4Y9Y638_9APHY</name>
<dbReference type="GO" id="GO:0008237">
    <property type="term" value="F:metallopeptidase activity"/>
    <property type="evidence" value="ECO:0007669"/>
    <property type="project" value="TreeGrafter"/>
</dbReference>
<dbReference type="InterPro" id="IPR013536">
    <property type="entry name" value="WLM_dom"/>
</dbReference>
<dbReference type="GO" id="GO:0005634">
    <property type="term" value="C:nucleus"/>
    <property type="evidence" value="ECO:0007669"/>
    <property type="project" value="TreeGrafter"/>
</dbReference>
<feature type="region of interest" description="Disordered" evidence="1">
    <location>
        <begin position="850"/>
        <end position="895"/>
    </location>
</feature>